<organism evidence="12 13">
    <name type="scientific">Ignelater luminosus</name>
    <name type="common">Cucubano</name>
    <name type="synonym">Pyrophorus luminosus</name>
    <dbReference type="NCBI Taxonomy" id="2038154"/>
    <lineage>
        <taxon>Eukaryota</taxon>
        <taxon>Metazoa</taxon>
        <taxon>Ecdysozoa</taxon>
        <taxon>Arthropoda</taxon>
        <taxon>Hexapoda</taxon>
        <taxon>Insecta</taxon>
        <taxon>Pterygota</taxon>
        <taxon>Neoptera</taxon>
        <taxon>Endopterygota</taxon>
        <taxon>Coleoptera</taxon>
        <taxon>Polyphaga</taxon>
        <taxon>Elateriformia</taxon>
        <taxon>Elateroidea</taxon>
        <taxon>Elateridae</taxon>
        <taxon>Agrypninae</taxon>
        <taxon>Pyrophorini</taxon>
        <taxon>Ignelater</taxon>
    </lineage>
</organism>
<dbReference type="OrthoDB" id="40048at2759"/>
<evidence type="ECO:0000256" key="2">
    <source>
        <dbReference type="ARBA" id="ARBA00006086"/>
    </source>
</evidence>
<feature type="domain" description="ELP1 three-helical bundle" evidence="11">
    <location>
        <begin position="1042"/>
        <end position="1209"/>
    </location>
</feature>
<dbReference type="EMBL" id="VTPC01000532">
    <property type="protein sequence ID" value="KAF2905453.1"/>
    <property type="molecule type" value="Genomic_DNA"/>
</dbReference>
<comment type="caution">
    <text evidence="12">The sequence shown here is derived from an EMBL/GenBank/DDBJ whole genome shotgun (WGS) entry which is preliminary data.</text>
</comment>
<comment type="function">
    <text evidence="5">Component of the elongator complex which is required for multiple tRNA modifications, including mcm5U (5-methoxycarbonylmethyl uridine), mcm5s2U (5-methoxycarbonylmethyl-2-thiouridine), and ncm5U (5-carbamoylmethyl uridine). The elongator complex catalyzes formation of carboxymethyluridine in the wobble base at position 34 in tRNAs.</text>
</comment>
<feature type="domain" description="ELP1 N-terminal second beta-propeller" evidence="8">
    <location>
        <begin position="388"/>
        <end position="642"/>
    </location>
</feature>
<dbReference type="Pfam" id="PF23936">
    <property type="entry name" value="HB_ELP1"/>
    <property type="match status" value="1"/>
</dbReference>
<dbReference type="GO" id="GO:0033588">
    <property type="term" value="C:elongator holoenzyme complex"/>
    <property type="evidence" value="ECO:0007669"/>
    <property type="project" value="InterPro"/>
</dbReference>
<keyword evidence="4" id="KW-0819">tRNA processing</keyword>
<keyword evidence="13" id="KW-1185">Reference proteome</keyword>
<dbReference type="PANTHER" id="PTHR12747">
    <property type="entry name" value="ELONGATOR COMPLEX PROTEIN 1"/>
    <property type="match status" value="1"/>
</dbReference>
<evidence type="ECO:0000259" key="8">
    <source>
        <dbReference type="Pfam" id="PF23797"/>
    </source>
</evidence>
<dbReference type="InterPro" id="IPR006849">
    <property type="entry name" value="Elp1"/>
</dbReference>
<dbReference type="InterPro" id="IPR056165">
    <property type="entry name" value="Beta-prop_ELP1_2nd"/>
</dbReference>
<sequence length="1264" mass="146766">MKNLELRSLVRQSLKHIKNIEYTVFAGDHLCLVRNRSQSNDYEVLIYDVNNPDTNNVFEISEIYDVFQCEHLPFHGLVWIGTKNEFILIDPVNRTVRRINQYTLSEDREIVVDLNNLENARWDPTGNFIIVTRIDGTISVFVVDFVDATLEELETSNIHDAVFKTEQLNWGSAERQFRSQNEQSIIKTFKDEVSVMEEKAITNISWRQNGENVVVNYNNEGKRKLKVYDEAWKLIYESEDIPGLQSVTAWKASSVVFAGVVHTSKRTQIIIFEKNCEIKNRYDLERKVPVHQLKWNDSGDILAVYQKNSVEEFSNIDLYVFKNSTMYLKQRLLYKNDNPLIDFEFLKSDHHLYEIRTITETEAITYSYKFTYNYSVIYGEQPHALCVVIQGPLALITRCTNGMRPPPEYDLLINMQNPINFVIFHPEKPLVALVDCLNVLSIYNIAEADVTKIRSIDLGKESPFLLPLKYHHFLWASNTKINYLEEPITPGCVEIVGLSMEESEFQLVKISTIDKSVNYMGLIKNSTNTIQQIGNEIFQITETNIPEILFSLPSVPINVKSILTDGQIYVFSLMSNASFYIDQVEVLNDIMSFIVYDNYLFLTTLKGSLMGIRLNKQSLTELSDKNLNNVYLRQIEQGSHLICGIPSTPYIVSQMPRGNVELYSCRLIVVDTLDALLEKNKWAEALEFVRSTRLNMNTLVDLNFTRFMNNIEMFINAAKVPDTLSDFLIELQDGNVFNTIYTNCVNKKEEIPRKVEFICDVMMNYMEQVNYIYYVNTIITACFVKNGSTCCKDALFYIQTLLKEVEKEPKLMNEAERAYKIALTFRSATEMYKAALLTYDLNLILFIAMNSGVEPSEFVPFIRELESVDMKQRCFKIHDFLKQHNEALKYLIEYGTDEEVFNYIKQHELFEQAQWHIKTNTKLHSDIMWAVARNLSNQNRFEEAAVYFNRIGACDEALEEYIKALCWQEAISVMKKLEKTDQEISENLYRLVDGLKNTNRIKEAAKIYDKYLHDYESGIMLCIEQKIFDYGIKLATKYNRHDIYETDITVAVLDYCTQLHEKFTSMLEDFIIKKGRLTIIREEKRNQHSKDFQMASEVPEDLQDQVSLAASSTIASLKSSSSRKTSRSRRKQERKKHSTREGGVFEDIALMEALYNLTYEAFQWGPKVQELCIIVMKLQHIELLPQNVTQMYCSLLKLQKTMESSFQEIWPPILCNITVEPNDVVVFENISQLDVKYRTPPNNTNVKWELKSFSALNNLQNNVT</sequence>
<dbReference type="Pfam" id="PF04762">
    <property type="entry name" value="Beta-prop_ELP1_1st"/>
    <property type="match status" value="1"/>
</dbReference>
<reference evidence="12" key="1">
    <citation type="submission" date="2019-08" db="EMBL/GenBank/DDBJ databases">
        <title>The genome of the North American firefly Photinus pyralis.</title>
        <authorList>
            <consortium name="Photinus pyralis genome working group"/>
            <person name="Fallon T.R."/>
            <person name="Sander Lower S.E."/>
            <person name="Weng J.-K."/>
        </authorList>
    </citation>
    <scope>NUCLEOTIDE SEQUENCE</scope>
    <source>
        <strain evidence="12">TRF0915ILg1</strain>
        <tissue evidence="12">Whole body</tissue>
    </source>
</reference>
<feature type="domain" description="ELP1 alpha-solenoid" evidence="10">
    <location>
        <begin position="666"/>
        <end position="865"/>
    </location>
</feature>
<evidence type="ECO:0000256" key="3">
    <source>
        <dbReference type="ARBA" id="ARBA00022490"/>
    </source>
</evidence>
<evidence type="ECO:0000256" key="5">
    <source>
        <dbReference type="PIRNR" id="PIRNR017233"/>
    </source>
</evidence>
<dbReference type="Pfam" id="PF23878">
    <property type="entry name" value="TPR_ELP1"/>
    <property type="match status" value="1"/>
</dbReference>
<feature type="domain" description="ELP1 first N-terminal beta-propeller" evidence="7">
    <location>
        <begin position="105"/>
        <end position="339"/>
    </location>
</feature>
<dbReference type="Proteomes" id="UP000801492">
    <property type="component" value="Unassembled WGS sequence"/>
</dbReference>
<proteinExistence type="inferred from homology"/>
<accession>A0A8K0DFX2</accession>
<dbReference type="InterPro" id="IPR056164">
    <property type="entry name" value="Beta-prop_ELP1_1st"/>
</dbReference>
<dbReference type="PANTHER" id="PTHR12747:SF0">
    <property type="entry name" value="ELONGATOR COMPLEX PROTEIN 1"/>
    <property type="match status" value="1"/>
</dbReference>
<evidence type="ECO:0000259" key="10">
    <source>
        <dbReference type="Pfam" id="PF23925"/>
    </source>
</evidence>
<evidence type="ECO:0000259" key="11">
    <source>
        <dbReference type="Pfam" id="PF23936"/>
    </source>
</evidence>
<dbReference type="GO" id="GO:0005829">
    <property type="term" value="C:cytosol"/>
    <property type="evidence" value="ECO:0007669"/>
    <property type="project" value="TreeGrafter"/>
</dbReference>
<dbReference type="SUPFAM" id="SSF82171">
    <property type="entry name" value="DPP6 N-terminal domain-like"/>
    <property type="match status" value="1"/>
</dbReference>
<dbReference type="UniPathway" id="UPA00988"/>
<dbReference type="GO" id="GO:0005634">
    <property type="term" value="C:nucleus"/>
    <property type="evidence" value="ECO:0007669"/>
    <property type="project" value="UniProtKB-SubCell"/>
</dbReference>
<dbReference type="GO" id="GO:0000049">
    <property type="term" value="F:tRNA binding"/>
    <property type="evidence" value="ECO:0007669"/>
    <property type="project" value="TreeGrafter"/>
</dbReference>
<gene>
    <name evidence="12" type="ORF">ILUMI_00726</name>
</gene>
<evidence type="ECO:0000259" key="7">
    <source>
        <dbReference type="Pfam" id="PF04762"/>
    </source>
</evidence>
<evidence type="ECO:0000256" key="1">
    <source>
        <dbReference type="ARBA" id="ARBA00005043"/>
    </source>
</evidence>
<dbReference type="Pfam" id="PF23797">
    <property type="entry name" value="Beta-prop_ELP1_2nd"/>
    <property type="match status" value="1"/>
</dbReference>
<dbReference type="InterPro" id="IPR056166">
    <property type="entry name" value="TPR_ELP1"/>
</dbReference>
<dbReference type="InterPro" id="IPR056167">
    <property type="entry name" value="A-sol_ELP1"/>
</dbReference>
<name>A0A8K0DFX2_IGNLU</name>
<comment type="similarity">
    <text evidence="2 5">Belongs to the ELP1/IKA1 family.</text>
</comment>
<dbReference type="GO" id="GO:0002926">
    <property type="term" value="P:tRNA wobble base 5-methoxycarbonylmethyl-2-thiouridinylation"/>
    <property type="evidence" value="ECO:0007669"/>
    <property type="project" value="TreeGrafter"/>
</dbReference>
<feature type="region of interest" description="Disordered" evidence="6">
    <location>
        <begin position="1113"/>
        <end position="1140"/>
    </location>
</feature>
<dbReference type="InterPro" id="IPR056169">
    <property type="entry name" value="HB_ELP1"/>
</dbReference>
<comment type="pathway">
    <text evidence="1">tRNA modification; 5-methoxycarbonylmethyl-2-thiouridine-tRNA biosynthesis.</text>
</comment>
<feature type="domain" description="ELP1 TPR" evidence="9">
    <location>
        <begin position="875"/>
        <end position="1024"/>
    </location>
</feature>
<comment type="subcellular location">
    <subcellularLocation>
        <location evidence="5">Cytoplasm</location>
    </subcellularLocation>
    <subcellularLocation>
        <location evidence="5">Nucleus</location>
    </subcellularLocation>
</comment>
<feature type="compositionally biased region" description="Basic residues" evidence="6">
    <location>
        <begin position="1124"/>
        <end position="1138"/>
    </location>
</feature>
<evidence type="ECO:0000313" key="12">
    <source>
        <dbReference type="EMBL" id="KAF2905453.1"/>
    </source>
</evidence>
<keyword evidence="3 5" id="KW-0963">Cytoplasm</keyword>
<evidence type="ECO:0000256" key="6">
    <source>
        <dbReference type="SAM" id="MobiDB-lite"/>
    </source>
</evidence>
<keyword evidence="5" id="KW-0539">Nucleus</keyword>
<feature type="compositionally biased region" description="Low complexity" evidence="6">
    <location>
        <begin position="1113"/>
        <end position="1123"/>
    </location>
</feature>
<evidence type="ECO:0000256" key="4">
    <source>
        <dbReference type="ARBA" id="ARBA00022694"/>
    </source>
</evidence>
<dbReference type="PIRSF" id="PIRSF017233">
    <property type="entry name" value="IKAP"/>
    <property type="match status" value="1"/>
</dbReference>
<dbReference type="Pfam" id="PF23925">
    <property type="entry name" value="A-sol_ELP1"/>
    <property type="match status" value="1"/>
</dbReference>
<evidence type="ECO:0000313" key="13">
    <source>
        <dbReference type="Proteomes" id="UP000801492"/>
    </source>
</evidence>
<protein>
    <recommendedName>
        <fullName evidence="5">Elongator complex protein 1</fullName>
    </recommendedName>
</protein>
<evidence type="ECO:0000259" key="9">
    <source>
        <dbReference type="Pfam" id="PF23878"/>
    </source>
</evidence>
<dbReference type="AlphaFoldDB" id="A0A8K0DFX2"/>